<dbReference type="Proteomes" id="UP000503349">
    <property type="component" value="Chromosome 12"/>
</dbReference>
<dbReference type="EMBL" id="CM015723">
    <property type="protein sequence ID" value="KAF3696765.1"/>
    <property type="molecule type" value="Genomic_DNA"/>
</dbReference>
<evidence type="ECO:0000313" key="2">
    <source>
        <dbReference type="Proteomes" id="UP000503349"/>
    </source>
</evidence>
<accession>A0A6G1Q2L0</accession>
<gene>
    <name evidence="1" type="ORF">EXN66_Car012443</name>
</gene>
<sequence>MNGFYDSISWVNRDESRLRGRNRLRTYQDHQKHSAFFTVNAQMFQELQSLSV</sequence>
<dbReference type="AlphaFoldDB" id="A0A6G1Q2L0"/>
<name>A0A6G1Q2L0_CHAAH</name>
<reference evidence="1 2" key="1">
    <citation type="submission" date="2019-02" db="EMBL/GenBank/DDBJ databases">
        <title>Opniocepnalus argus genome.</title>
        <authorList>
            <person name="Zhou C."/>
            <person name="Xiao S."/>
        </authorList>
    </citation>
    <scope>NUCLEOTIDE SEQUENCE [LARGE SCALE GENOMIC DNA]</scope>
    <source>
        <strain evidence="1">OARG1902GOOAL</strain>
        <tissue evidence="1">Muscle</tissue>
    </source>
</reference>
<evidence type="ECO:0000313" key="1">
    <source>
        <dbReference type="EMBL" id="KAF3696765.1"/>
    </source>
</evidence>
<proteinExistence type="predicted"/>
<keyword evidence="2" id="KW-1185">Reference proteome</keyword>
<protein>
    <submittedName>
        <fullName evidence="1">Uncharacterized protein</fullName>
    </submittedName>
</protein>
<organism evidence="1 2">
    <name type="scientific">Channa argus</name>
    <name type="common">Northern snakehead</name>
    <name type="synonym">Ophicephalus argus</name>
    <dbReference type="NCBI Taxonomy" id="215402"/>
    <lineage>
        <taxon>Eukaryota</taxon>
        <taxon>Metazoa</taxon>
        <taxon>Chordata</taxon>
        <taxon>Craniata</taxon>
        <taxon>Vertebrata</taxon>
        <taxon>Euteleostomi</taxon>
        <taxon>Actinopterygii</taxon>
        <taxon>Neopterygii</taxon>
        <taxon>Teleostei</taxon>
        <taxon>Neoteleostei</taxon>
        <taxon>Acanthomorphata</taxon>
        <taxon>Anabantaria</taxon>
        <taxon>Anabantiformes</taxon>
        <taxon>Channoidei</taxon>
        <taxon>Channidae</taxon>
        <taxon>Channa</taxon>
    </lineage>
</organism>
<reference evidence="2" key="2">
    <citation type="submission" date="2019-02" db="EMBL/GenBank/DDBJ databases">
        <title>Opniocepnalus argus Var Kimnra genome.</title>
        <authorList>
            <person name="Zhou C."/>
            <person name="Xiao S."/>
        </authorList>
    </citation>
    <scope>NUCLEOTIDE SEQUENCE [LARGE SCALE GENOMIC DNA]</scope>
</reference>